<feature type="transmembrane region" description="Helical" evidence="2">
    <location>
        <begin position="35"/>
        <end position="61"/>
    </location>
</feature>
<evidence type="ECO:0000256" key="1">
    <source>
        <dbReference type="SAM" id="MobiDB-lite"/>
    </source>
</evidence>
<organism evidence="3 4">
    <name type="scientific">Kocuria soli</name>
    <dbReference type="NCBI Taxonomy" id="2485125"/>
    <lineage>
        <taxon>Bacteria</taxon>
        <taxon>Bacillati</taxon>
        <taxon>Actinomycetota</taxon>
        <taxon>Actinomycetes</taxon>
        <taxon>Micrococcales</taxon>
        <taxon>Micrococcaceae</taxon>
        <taxon>Kocuria</taxon>
    </lineage>
</organism>
<accession>A0A3N3ZWJ5</accession>
<evidence type="ECO:0000313" key="3">
    <source>
        <dbReference type="EMBL" id="ROZ65773.1"/>
    </source>
</evidence>
<gene>
    <name evidence="3" type="ORF">EDL96_01515</name>
</gene>
<sequence length="191" mass="20634">MIDPHQQPPESREQRDSGDAVPSSKREPGERPRSVMFLTQLTVLSLLLHVSGSVVSIAALLSTPMLESVRDRLASQGVPAELMDNDSLRKSLVTATLGNVVLGLLITSAFVIVLLGILNRADWARWGGLGLAAAFALWNVWVLVPGGDPSPTGTIYQPMSVTIAALFLVVNLAWLLVGFNPAVTAWFRRRV</sequence>
<dbReference type="Proteomes" id="UP000270616">
    <property type="component" value="Unassembled WGS sequence"/>
</dbReference>
<feature type="transmembrane region" description="Helical" evidence="2">
    <location>
        <begin position="164"/>
        <end position="187"/>
    </location>
</feature>
<keyword evidence="2" id="KW-0472">Membrane</keyword>
<feature type="transmembrane region" description="Helical" evidence="2">
    <location>
        <begin position="123"/>
        <end position="144"/>
    </location>
</feature>
<dbReference type="AlphaFoldDB" id="A0A3N3ZWJ5"/>
<protein>
    <submittedName>
        <fullName evidence="3">Uncharacterized protein</fullName>
    </submittedName>
</protein>
<feature type="region of interest" description="Disordered" evidence="1">
    <location>
        <begin position="1"/>
        <end position="31"/>
    </location>
</feature>
<keyword evidence="2" id="KW-1133">Transmembrane helix</keyword>
<evidence type="ECO:0000313" key="4">
    <source>
        <dbReference type="Proteomes" id="UP000270616"/>
    </source>
</evidence>
<feature type="compositionally biased region" description="Basic and acidic residues" evidence="1">
    <location>
        <begin position="10"/>
        <end position="31"/>
    </location>
</feature>
<feature type="transmembrane region" description="Helical" evidence="2">
    <location>
        <begin position="92"/>
        <end position="116"/>
    </location>
</feature>
<reference evidence="3 4" key="1">
    <citation type="submission" date="2018-10" db="EMBL/GenBank/DDBJ databases">
        <title>Kocuria sp. M5W7-7, whole genome shotgun sequence.</title>
        <authorList>
            <person name="Tuo L."/>
        </authorList>
    </citation>
    <scope>NUCLEOTIDE SEQUENCE [LARGE SCALE GENOMIC DNA]</scope>
    <source>
        <strain evidence="3 4">M5W7-7</strain>
    </source>
</reference>
<keyword evidence="4" id="KW-1185">Reference proteome</keyword>
<evidence type="ECO:0000256" key="2">
    <source>
        <dbReference type="SAM" id="Phobius"/>
    </source>
</evidence>
<name>A0A3N3ZWJ5_9MICC</name>
<proteinExistence type="predicted"/>
<dbReference type="EMBL" id="RKMF01000001">
    <property type="protein sequence ID" value="ROZ65773.1"/>
    <property type="molecule type" value="Genomic_DNA"/>
</dbReference>
<keyword evidence="2" id="KW-0812">Transmembrane</keyword>
<comment type="caution">
    <text evidence="3">The sequence shown here is derived from an EMBL/GenBank/DDBJ whole genome shotgun (WGS) entry which is preliminary data.</text>
</comment>